<protein>
    <submittedName>
        <fullName evidence="4">PRC-barrel domain-containing protein</fullName>
    </submittedName>
</protein>
<evidence type="ECO:0000313" key="5">
    <source>
        <dbReference type="Proteomes" id="UP001595445"/>
    </source>
</evidence>
<reference evidence="5" key="1">
    <citation type="journal article" date="2019" name="Int. J. Syst. Evol. Microbiol.">
        <title>The Global Catalogue of Microorganisms (GCM) 10K type strain sequencing project: providing services to taxonomists for standard genome sequencing and annotation.</title>
        <authorList>
            <consortium name="The Broad Institute Genomics Platform"/>
            <consortium name="The Broad Institute Genome Sequencing Center for Infectious Disease"/>
            <person name="Wu L."/>
            <person name="Ma J."/>
        </authorList>
    </citation>
    <scope>NUCLEOTIDE SEQUENCE [LARGE SCALE GENOMIC DNA]</scope>
    <source>
        <strain evidence="5">KCTC 62102</strain>
    </source>
</reference>
<dbReference type="EMBL" id="JBHRSM010000013">
    <property type="protein sequence ID" value="MFC3085920.1"/>
    <property type="molecule type" value="Genomic_DNA"/>
</dbReference>
<feature type="domain" description="PRC-barrel" evidence="3">
    <location>
        <begin position="45"/>
        <end position="75"/>
    </location>
</feature>
<keyword evidence="5" id="KW-1185">Reference proteome</keyword>
<feature type="signal peptide" evidence="2">
    <location>
        <begin position="1"/>
        <end position="21"/>
    </location>
</feature>
<evidence type="ECO:0000313" key="4">
    <source>
        <dbReference type="EMBL" id="MFC3085920.1"/>
    </source>
</evidence>
<accession>A0ABV7DU66</accession>
<proteinExistence type="predicted"/>
<evidence type="ECO:0000256" key="2">
    <source>
        <dbReference type="SAM" id="SignalP"/>
    </source>
</evidence>
<gene>
    <name evidence="4" type="ORF">ACFOD6_07645</name>
</gene>
<sequence>MRRLTLTTALVAAFLPAAAFAQTADPAAPQVEVTVPEGFEPQEAMLSAEELLGEKVYDVTGESIGEVGDLVFTMTDTEGTEAPTATGNGTADATTTPTTGDTATDGTTAAPATGDAATTTVPEAADGTATDATAPAADDATATDTTTAPATDDATATDGTTAPATDGSTAMDTTTATGDATAPDDTATATDDGTATPDTGTADTTAADSGTADDTAYTAPAPSDSAADTATTAGDTTTATAATVGEVTHVVLDIGGFLGIGEHRVAVPVSDLAFYRNGDDTRVYLPWSREQLEAVPAYNADDPATWATSTLPAGN</sequence>
<dbReference type="PANTHER" id="PTHR36505:SF1">
    <property type="entry name" value="BLR1072 PROTEIN"/>
    <property type="match status" value="1"/>
</dbReference>
<dbReference type="PANTHER" id="PTHR36505">
    <property type="entry name" value="BLR1072 PROTEIN"/>
    <property type="match status" value="1"/>
</dbReference>
<dbReference type="SUPFAM" id="SSF50346">
    <property type="entry name" value="PRC-barrel domain"/>
    <property type="match status" value="1"/>
</dbReference>
<dbReference type="InterPro" id="IPR011033">
    <property type="entry name" value="PRC_barrel-like_sf"/>
</dbReference>
<keyword evidence="2" id="KW-0732">Signal</keyword>
<feature type="chain" id="PRO_5046791141" evidence="2">
    <location>
        <begin position="22"/>
        <end position="315"/>
    </location>
</feature>
<dbReference type="Proteomes" id="UP001595445">
    <property type="component" value="Unassembled WGS sequence"/>
</dbReference>
<feature type="region of interest" description="Disordered" evidence="1">
    <location>
        <begin position="79"/>
        <end position="231"/>
    </location>
</feature>
<dbReference type="Gene3D" id="2.30.30.240">
    <property type="entry name" value="PRC-barrel domain"/>
    <property type="match status" value="1"/>
</dbReference>
<dbReference type="InterPro" id="IPR027275">
    <property type="entry name" value="PRC-brl_dom"/>
</dbReference>
<organism evidence="4 5">
    <name type="scientific">Tabrizicola soli</name>
    <dbReference type="NCBI Taxonomy" id="2185115"/>
    <lineage>
        <taxon>Bacteria</taxon>
        <taxon>Pseudomonadati</taxon>
        <taxon>Pseudomonadota</taxon>
        <taxon>Alphaproteobacteria</taxon>
        <taxon>Rhodobacterales</taxon>
        <taxon>Paracoccaceae</taxon>
        <taxon>Tabrizicola</taxon>
    </lineage>
</organism>
<dbReference type="Pfam" id="PF05239">
    <property type="entry name" value="PRC"/>
    <property type="match status" value="1"/>
</dbReference>
<feature type="compositionally biased region" description="Low complexity" evidence="1">
    <location>
        <begin position="82"/>
        <end position="231"/>
    </location>
</feature>
<evidence type="ECO:0000256" key="1">
    <source>
        <dbReference type="SAM" id="MobiDB-lite"/>
    </source>
</evidence>
<dbReference type="RefSeq" id="WP_197643155.1">
    <property type="nucleotide sequence ID" value="NZ_JAEACP010000008.1"/>
</dbReference>
<name>A0ABV7DU66_9RHOB</name>
<comment type="caution">
    <text evidence="4">The sequence shown here is derived from an EMBL/GenBank/DDBJ whole genome shotgun (WGS) entry which is preliminary data.</text>
</comment>
<evidence type="ECO:0000259" key="3">
    <source>
        <dbReference type="Pfam" id="PF05239"/>
    </source>
</evidence>